<feature type="domain" description="HTH cro/C1-type" evidence="2">
    <location>
        <begin position="21"/>
        <end position="76"/>
    </location>
</feature>
<dbReference type="SMART" id="SM00530">
    <property type="entry name" value="HTH_XRE"/>
    <property type="match status" value="1"/>
</dbReference>
<dbReference type="Gene3D" id="1.10.260.40">
    <property type="entry name" value="lambda repressor-like DNA-binding domains"/>
    <property type="match status" value="1"/>
</dbReference>
<comment type="caution">
    <text evidence="3">The sequence shown here is derived from an EMBL/GenBank/DDBJ whole genome shotgun (WGS) entry which is preliminary data.</text>
</comment>
<dbReference type="AlphaFoldDB" id="A0A6G3TF42"/>
<dbReference type="GO" id="GO:0003677">
    <property type="term" value="F:DNA binding"/>
    <property type="evidence" value="ECO:0007669"/>
    <property type="project" value="InterPro"/>
</dbReference>
<name>A0A6G3TF42_9ACTN</name>
<dbReference type="InterPro" id="IPR036366">
    <property type="entry name" value="PGBDSf"/>
</dbReference>
<dbReference type="InterPro" id="IPR036365">
    <property type="entry name" value="PGBD-like_sf"/>
</dbReference>
<protein>
    <submittedName>
        <fullName evidence="3">Helix-turn-helix domain-containing protein</fullName>
    </submittedName>
</protein>
<organism evidence="3 4">
    <name type="scientific">Streptomyces rubrogriseus</name>
    <dbReference type="NCBI Taxonomy" id="194673"/>
    <lineage>
        <taxon>Bacteria</taxon>
        <taxon>Bacillati</taxon>
        <taxon>Actinomycetota</taxon>
        <taxon>Actinomycetes</taxon>
        <taxon>Kitasatosporales</taxon>
        <taxon>Streptomycetaceae</taxon>
        <taxon>Streptomyces</taxon>
        <taxon>Streptomyces violaceoruber group</taxon>
    </lineage>
</organism>
<evidence type="ECO:0000256" key="1">
    <source>
        <dbReference type="SAM" id="MobiDB-lite"/>
    </source>
</evidence>
<evidence type="ECO:0000313" key="4">
    <source>
        <dbReference type="Proteomes" id="UP000475666"/>
    </source>
</evidence>
<dbReference type="Pfam" id="PF01471">
    <property type="entry name" value="PG_binding_1"/>
    <property type="match status" value="1"/>
</dbReference>
<accession>A0A6G3TF42</accession>
<dbReference type="InterPro" id="IPR001387">
    <property type="entry name" value="Cro/C1-type_HTH"/>
</dbReference>
<gene>
    <name evidence="3" type="ORF">G3I66_19480</name>
</gene>
<dbReference type="CDD" id="cd00093">
    <property type="entry name" value="HTH_XRE"/>
    <property type="match status" value="1"/>
</dbReference>
<dbReference type="RefSeq" id="WP_164276124.1">
    <property type="nucleotide sequence ID" value="NZ_JAAGMQ010000582.1"/>
</dbReference>
<dbReference type="Pfam" id="PF13560">
    <property type="entry name" value="HTH_31"/>
    <property type="match status" value="1"/>
</dbReference>
<dbReference type="Gene3D" id="1.10.101.10">
    <property type="entry name" value="PGBD-like superfamily/PGBD"/>
    <property type="match status" value="1"/>
</dbReference>
<dbReference type="SUPFAM" id="SSF47090">
    <property type="entry name" value="PGBD-like"/>
    <property type="match status" value="1"/>
</dbReference>
<dbReference type="InterPro" id="IPR010982">
    <property type="entry name" value="Lambda_DNA-bd_dom_sf"/>
</dbReference>
<evidence type="ECO:0000313" key="3">
    <source>
        <dbReference type="EMBL" id="NEC35327.1"/>
    </source>
</evidence>
<dbReference type="SUPFAM" id="SSF47413">
    <property type="entry name" value="lambda repressor-like DNA-binding domains"/>
    <property type="match status" value="1"/>
</dbReference>
<sequence>MLRWKALPDSLDPRVRQLVVQLRRLKDRSGLSLESLETKTGISRSSWDRYLNGKTLPPRRAVEEFARASGADSVRLLVLHEIAEDARQRPSALSASDSVTDPGADVPGVESPPVKGARPPLVRRGAALAAAAFTALAGMGAGIVISSAWNDDRSASDPVKATVAAAGPSSSTTSAAAGRERYVFQPGKTYPCEVRRSETTGKGLYAGYSVTRSAVLAGPGWDVVEAQCLLRHHHMEPGVVDGVYGQQTIAAVMRLQEKAGLPADGVVGPHTWRVLRG</sequence>
<reference evidence="3 4" key="1">
    <citation type="submission" date="2020-01" db="EMBL/GenBank/DDBJ databases">
        <title>Insect and environment-associated Actinomycetes.</title>
        <authorList>
            <person name="Currrie C."/>
            <person name="Chevrette M."/>
            <person name="Carlson C."/>
            <person name="Stubbendieck R."/>
            <person name="Wendt-Pienkowski E."/>
        </authorList>
    </citation>
    <scope>NUCLEOTIDE SEQUENCE [LARGE SCALE GENOMIC DNA]</scope>
    <source>
        <strain evidence="3 4">SID7739</strain>
    </source>
</reference>
<feature type="region of interest" description="Disordered" evidence="1">
    <location>
        <begin position="89"/>
        <end position="117"/>
    </location>
</feature>
<dbReference type="InterPro" id="IPR002477">
    <property type="entry name" value="Peptidoglycan-bd-like"/>
</dbReference>
<proteinExistence type="predicted"/>
<dbReference type="Proteomes" id="UP000475666">
    <property type="component" value="Unassembled WGS sequence"/>
</dbReference>
<evidence type="ECO:0000259" key="2">
    <source>
        <dbReference type="SMART" id="SM00530"/>
    </source>
</evidence>
<dbReference type="EMBL" id="JAAGMQ010000582">
    <property type="protein sequence ID" value="NEC35327.1"/>
    <property type="molecule type" value="Genomic_DNA"/>
</dbReference>